<dbReference type="RefSeq" id="WP_250585549.1">
    <property type="nucleotide sequence ID" value="NZ_JAKRVX010000007.1"/>
</dbReference>
<name>A0AAE3FZC2_9EURY</name>
<protein>
    <submittedName>
        <fullName evidence="4">Glycosyltransferase family 2 protein</fullName>
    </submittedName>
</protein>
<dbReference type="PANTHER" id="PTHR48090:SF7">
    <property type="entry name" value="RFBJ PROTEIN"/>
    <property type="match status" value="1"/>
</dbReference>
<dbReference type="SUPFAM" id="SSF53448">
    <property type="entry name" value="Nucleotide-diphospho-sugar transferases"/>
    <property type="match status" value="1"/>
</dbReference>
<proteinExistence type="predicted"/>
<accession>A0AAE3FZC2</accession>
<feature type="transmembrane region" description="Helical" evidence="2">
    <location>
        <begin position="255"/>
        <end position="275"/>
    </location>
</feature>
<dbReference type="Pfam" id="PF00535">
    <property type="entry name" value="Glycos_transf_2"/>
    <property type="match status" value="1"/>
</dbReference>
<keyword evidence="5" id="KW-1185">Reference proteome</keyword>
<keyword evidence="2" id="KW-0812">Transmembrane</keyword>
<dbReference type="Gene3D" id="3.90.550.10">
    <property type="entry name" value="Spore Coat Polysaccharide Biosynthesis Protein SpsA, Chain A"/>
    <property type="match status" value="1"/>
</dbReference>
<evidence type="ECO:0000313" key="5">
    <source>
        <dbReference type="Proteomes" id="UP001203207"/>
    </source>
</evidence>
<keyword evidence="2" id="KW-1133">Transmembrane helix</keyword>
<dbReference type="InterPro" id="IPR050256">
    <property type="entry name" value="Glycosyltransferase_2"/>
</dbReference>
<dbReference type="Proteomes" id="UP001203207">
    <property type="component" value="Unassembled WGS sequence"/>
</dbReference>
<gene>
    <name evidence="4" type="ORF">AArcSt2_14250</name>
</gene>
<keyword evidence="2" id="KW-0472">Membrane</keyword>
<evidence type="ECO:0000256" key="1">
    <source>
        <dbReference type="SAM" id="MobiDB-lite"/>
    </source>
</evidence>
<evidence type="ECO:0000259" key="3">
    <source>
        <dbReference type="Pfam" id="PF00535"/>
    </source>
</evidence>
<dbReference type="EMBL" id="JAKRVX010000007">
    <property type="protein sequence ID" value="MCL9818101.1"/>
    <property type="molecule type" value="Genomic_DNA"/>
</dbReference>
<reference evidence="4" key="1">
    <citation type="journal article" date="2022" name="Syst. Appl. Microbiol.">
        <title>Natronocalculus amylovorans gen. nov., sp. nov., and Natranaeroarchaeum aerophilus sp. nov., dominant culturable amylolytic natronoarchaea from hypersaline soda lakes in southwestern Siberia.</title>
        <authorList>
            <person name="Sorokin D.Y."/>
            <person name="Elcheninov A.G."/>
            <person name="Khizhniak T.V."/>
            <person name="Koenen M."/>
            <person name="Bale N.J."/>
            <person name="Damste J.S.S."/>
            <person name="Kublanov I.V."/>
        </authorList>
    </citation>
    <scope>NUCLEOTIDE SEQUENCE</scope>
    <source>
        <strain evidence="4">AArc-St2</strain>
    </source>
</reference>
<feature type="domain" description="Glycosyltransferase 2-like" evidence="3">
    <location>
        <begin position="9"/>
        <end position="182"/>
    </location>
</feature>
<evidence type="ECO:0000256" key="2">
    <source>
        <dbReference type="SAM" id="Phobius"/>
    </source>
</evidence>
<dbReference type="PANTHER" id="PTHR48090">
    <property type="entry name" value="UNDECAPRENYL-PHOSPHATE 4-DEOXY-4-FORMAMIDO-L-ARABINOSE TRANSFERASE-RELATED"/>
    <property type="match status" value="1"/>
</dbReference>
<dbReference type="CDD" id="cd04179">
    <property type="entry name" value="DPM_DPG-synthase_like"/>
    <property type="match status" value="1"/>
</dbReference>
<organism evidence="4 5">
    <name type="scientific">Natronocalculus amylovorans</name>
    <dbReference type="NCBI Taxonomy" id="2917812"/>
    <lineage>
        <taxon>Archaea</taxon>
        <taxon>Methanobacteriati</taxon>
        <taxon>Methanobacteriota</taxon>
        <taxon>Stenosarchaea group</taxon>
        <taxon>Halobacteria</taxon>
        <taxon>Halobacteriales</taxon>
        <taxon>Haloferacaceae</taxon>
        <taxon>Natronocalculus</taxon>
    </lineage>
</organism>
<feature type="compositionally biased region" description="Basic and acidic residues" evidence="1">
    <location>
        <begin position="320"/>
        <end position="329"/>
    </location>
</feature>
<dbReference type="InterPro" id="IPR001173">
    <property type="entry name" value="Glyco_trans_2-like"/>
</dbReference>
<comment type="caution">
    <text evidence="4">The sequence shown here is derived from an EMBL/GenBank/DDBJ whole genome shotgun (WGS) entry which is preliminary data.</text>
</comment>
<dbReference type="InterPro" id="IPR029044">
    <property type="entry name" value="Nucleotide-diphossugar_trans"/>
</dbReference>
<reference evidence="4" key="2">
    <citation type="submission" date="2022-02" db="EMBL/GenBank/DDBJ databases">
        <authorList>
            <person name="Elcheninov A.G."/>
            <person name="Sorokin D.Y."/>
            <person name="Kublanov I.V."/>
        </authorList>
    </citation>
    <scope>NUCLEOTIDE SEQUENCE</scope>
    <source>
        <strain evidence="4">AArc-St2</strain>
    </source>
</reference>
<sequence length="366" mass="40104">MYKNKTIAVVIPAYNEEGFVGEVMETVPSFVDRLYVIDDTSTDGTWEEIQTTAKLMNDEPIETPFENRVVAIQHSENRGVGGAIKTGYQHARADEIDVTAVMGGDGQMDPTLLDRIIEPVVNGDAAYAKGNRLTEPENHAQMPRHRQIGNGILSYLTKIATGYWDIGDPQMGYTAISLEALETAEIDEMFEFYGYCNDLLVRLSIAELPIADVPSPLKYGDETSHIKYHTYIPRVSLMLLRVFLWRLYRTRTSAIGTIVALLFISGAVGVLAGAVSLVRTVTGSEHGAITSVREATGGVALLGAAMALDAGRNRKRNWRESIEAADKPAESLQDTTKTPVQGEEQSADTDIEQVNVRTNGKPKPAE</sequence>
<dbReference type="AlphaFoldDB" id="A0AAE3FZC2"/>
<evidence type="ECO:0000313" key="4">
    <source>
        <dbReference type="EMBL" id="MCL9818101.1"/>
    </source>
</evidence>
<feature type="region of interest" description="Disordered" evidence="1">
    <location>
        <begin position="320"/>
        <end position="366"/>
    </location>
</feature>